<sequence>TSSVQSASKVIEDKGKATISFRKSSSTKPRLSTSSSTQSFMSDKEKNLESDFPPCSHPTLVQDPNIDYLWCEKCQVLVQQKYIPKNGSHISMNTCFSSSFYQTLQKAKSVLNKVNVFMDTKEAISSQNDNDFPVAKDFEIYTEDQKHRRQYWYQ</sequence>
<evidence type="ECO:0000256" key="1">
    <source>
        <dbReference type="SAM" id="MobiDB-lite"/>
    </source>
</evidence>
<proteinExistence type="predicted"/>
<gene>
    <name evidence="2" type="ORF">KI387_017360</name>
</gene>
<name>A0AA38GGM5_TAXCH</name>
<evidence type="ECO:0000313" key="3">
    <source>
        <dbReference type="Proteomes" id="UP000824469"/>
    </source>
</evidence>
<dbReference type="AlphaFoldDB" id="A0AA38GGM5"/>
<comment type="caution">
    <text evidence="2">The sequence shown here is derived from an EMBL/GenBank/DDBJ whole genome shotgun (WGS) entry which is preliminary data.</text>
</comment>
<keyword evidence="3" id="KW-1185">Reference proteome</keyword>
<feature type="region of interest" description="Disordered" evidence="1">
    <location>
        <begin position="21"/>
        <end position="54"/>
    </location>
</feature>
<accession>A0AA38GGM5</accession>
<organism evidence="2 3">
    <name type="scientific">Taxus chinensis</name>
    <name type="common">Chinese yew</name>
    <name type="synonym">Taxus wallichiana var. chinensis</name>
    <dbReference type="NCBI Taxonomy" id="29808"/>
    <lineage>
        <taxon>Eukaryota</taxon>
        <taxon>Viridiplantae</taxon>
        <taxon>Streptophyta</taxon>
        <taxon>Embryophyta</taxon>
        <taxon>Tracheophyta</taxon>
        <taxon>Spermatophyta</taxon>
        <taxon>Pinopsida</taxon>
        <taxon>Pinidae</taxon>
        <taxon>Conifers II</taxon>
        <taxon>Cupressales</taxon>
        <taxon>Taxaceae</taxon>
        <taxon>Taxus</taxon>
    </lineage>
</organism>
<dbReference type="EMBL" id="JAHRHJ020000003">
    <property type="protein sequence ID" value="KAH9322721.1"/>
    <property type="molecule type" value="Genomic_DNA"/>
</dbReference>
<feature type="compositionally biased region" description="Low complexity" evidence="1">
    <location>
        <begin position="22"/>
        <end position="41"/>
    </location>
</feature>
<evidence type="ECO:0000313" key="2">
    <source>
        <dbReference type="EMBL" id="KAH9322721.1"/>
    </source>
</evidence>
<dbReference type="Proteomes" id="UP000824469">
    <property type="component" value="Unassembled WGS sequence"/>
</dbReference>
<reference evidence="2 3" key="1">
    <citation type="journal article" date="2021" name="Nat. Plants">
        <title>The Taxus genome provides insights into paclitaxel biosynthesis.</title>
        <authorList>
            <person name="Xiong X."/>
            <person name="Gou J."/>
            <person name="Liao Q."/>
            <person name="Li Y."/>
            <person name="Zhou Q."/>
            <person name="Bi G."/>
            <person name="Li C."/>
            <person name="Du R."/>
            <person name="Wang X."/>
            <person name="Sun T."/>
            <person name="Guo L."/>
            <person name="Liang H."/>
            <person name="Lu P."/>
            <person name="Wu Y."/>
            <person name="Zhang Z."/>
            <person name="Ro D.K."/>
            <person name="Shang Y."/>
            <person name="Huang S."/>
            <person name="Yan J."/>
        </authorList>
    </citation>
    <scope>NUCLEOTIDE SEQUENCE [LARGE SCALE GENOMIC DNA]</scope>
    <source>
        <strain evidence="2">Ta-2019</strain>
    </source>
</reference>
<feature type="non-terminal residue" evidence="2">
    <location>
        <position position="1"/>
    </location>
</feature>
<protein>
    <submittedName>
        <fullName evidence="2">Uncharacterized protein</fullName>
    </submittedName>
</protein>